<dbReference type="GO" id="GO:0120147">
    <property type="term" value="F:formylglycine-generating oxidase activity"/>
    <property type="evidence" value="ECO:0007669"/>
    <property type="project" value="TreeGrafter"/>
</dbReference>
<dbReference type="InterPro" id="IPR005532">
    <property type="entry name" value="SUMF_dom"/>
</dbReference>
<dbReference type="Gene3D" id="3.90.1580.10">
    <property type="entry name" value="paralog of FGE (formylglycine-generating enzyme)"/>
    <property type="match status" value="1"/>
</dbReference>
<keyword evidence="3" id="KW-1185">Reference proteome</keyword>
<dbReference type="AlphaFoldDB" id="A0A5C6CRU8"/>
<feature type="domain" description="Sulfatase-modifying factor enzyme-like" evidence="1">
    <location>
        <begin position="102"/>
        <end position="405"/>
    </location>
</feature>
<name>A0A5C6CRU8_9BACT</name>
<dbReference type="PANTHER" id="PTHR23150:SF19">
    <property type="entry name" value="FORMYLGLYCINE-GENERATING ENZYME"/>
    <property type="match status" value="1"/>
</dbReference>
<dbReference type="Pfam" id="PF03781">
    <property type="entry name" value="FGE-sulfatase"/>
    <property type="match status" value="1"/>
</dbReference>
<dbReference type="PANTHER" id="PTHR23150">
    <property type="entry name" value="SULFATASE MODIFYING FACTOR 1, 2"/>
    <property type="match status" value="1"/>
</dbReference>
<reference evidence="2 3" key="1">
    <citation type="submission" date="2019-02" db="EMBL/GenBank/DDBJ databases">
        <title>Deep-cultivation of Planctomycetes and their phenomic and genomic characterization uncovers novel biology.</title>
        <authorList>
            <person name="Wiegand S."/>
            <person name="Jogler M."/>
            <person name="Boedeker C."/>
            <person name="Pinto D."/>
            <person name="Vollmers J."/>
            <person name="Rivas-Marin E."/>
            <person name="Kohn T."/>
            <person name="Peeters S.H."/>
            <person name="Heuer A."/>
            <person name="Rast P."/>
            <person name="Oberbeckmann S."/>
            <person name="Bunk B."/>
            <person name="Jeske O."/>
            <person name="Meyerdierks A."/>
            <person name="Storesund J.E."/>
            <person name="Kallscheuer N."/>
            <person name="Luecker S."/>
            <person name="Lage O.M."/>
            <person name="Pohl T."/>
            <person name="Merkel B.J."/>
            <person name="Hornburger P."/>
            <person name="Mueller R.-W."/>
            <person name="Bruemmer F."/>
            <person name="Labrenz M."/>
            <person name="Spormann A.M."/>
            <person name="Op Den Camp H."/>
            <person name="Overmann J."/>
            <person name="Amann R."/>
            <person name="Jetten M.S.M."/>
            <person name="Mascher T."/>
            <person name="Medema M.H."/>
            <person name="Devos D.P."/>
            <person name="Kaster A.-K."/>
            <person name="Ovreas L."/>
            <person name="Rohde M."/>
            <person name="Galperin M.Y."/>
            <person name="Jogler C."/>
        </authorList>
    </citation>
    <scope>NUCLEOTIDE SEQUENCE [LARGE SCALE GENOMIC DNA]</scope>
    <source>
        <strain evidence="2 3">Pla52o</strain>
    </source>
</reference>
<comment type="caution">
    <text evidence="2">The sequence shown here is derived from an EMBL/GenBank/DDBJ whole genome shotgun (WGS) entry which is preliminary data.</text>
</comment>
<proteinExistence type="predicted"/>
<protein>
    <submittedName>
        <fullName evidence="2">Formylglycine-generating sulfatase enzyme</fullName>
    </submittedName>
</protein>
<dbReference type="OrthoDB" id="9812426at2"/>
<accession>A0A5C6CRU8</accession>
<dbReference type="SUPFAM" id="SSF56436">
    <property type="entry name" value="C-type lectin-like"/>
    <property type="match status" value="1"/>
</dbReference>
<gene>
    <name evidence="2" type="ORF">Pla52o_01370</name>
</gene>
<dbReference type="InterPro" id="IPR042095">
    <property type="entry name" value="SUMF_sf"/>
</dbReference>
<dbReference type="InterPro" id="IPR016187">
    <property type="entry name" value="CTDL_fold"/>
</dbReference>
<evidence type="ECO:0000313" key="3">
    <source>
        <dbReference type="Proteomes" id="UP000316304"/>
    </source>
</evidence>
<evidence type="ECO:0000259" key="1">
    <source>
        <dbReference type="Pfam" id="PF03781"/>
    </source>
</evidence>
<dbReference type="InterPro" id="IPR051043">
    <property type="entry name" value="Sulfatase_Mod_Factor_Kinase"/>
</dbReference>
<dbReference type="EMBL" id="SJPT01000001">
    <property type="protein sequence ID" value="TWU26284.1"/>
    <property type="molecule type" value="Genomic_DNA"/>
</dbReference>
<organism evidence="2 3">
    <name type="scientific">Novipirellula galeiformis</name>
    <dbReference type="NCBI Taxonomy" id="2528004"/>
    <lineage>
        <taxon>Bacteria</taxon>
        <taxon>Pseudomonadati</taxon>
        <taxon>Planctomycetota</taxon>
        <taxon>Planctomycetia</taxon>
        <taxon>Pirellulales</taxon>
        <taxon>Pirellulaceae</taxon>
        <taxon>Novipirellula</taxon>
    </lineage>
</organism>
<evidence type="ECO:0000313" key="2">
    <source>
        <dbReference type="EMBL" id="TWU26284.1"/>
    </source>
</evidence>
<sequence>MVVQTVLRGQRGKVIKRRIPEKRLGDHGFGLLASLTPPRHRHLHQEGIQVRKHATLVRRFRAIALLTAPLLAAIHMGTTWASDPPAQGATKQLDLDDHVSLEVVYIPPGEFKMGSTAEERAWATGIEGGATPGTERESYEGEQPRLMRVKDGFWMGRTEVSVGQFKRFVEDTGYVSDAEKPGGKTQVFDPQWKITAKAPPHPWISVEGKSWRDPNFGFPLRDCYPVVCVSWNDGRAFCDWLTKRERDSGRLPEGLVYRLPTEAEWAYACRGGRESSYFWWGDDLSDGEGRLNISAVDFLPGRNKIWPLANAPWSDGFAFVSPVDHYAERGRNGFGLADMCGGVWEVVLDHFDPQGGHEELYFVSENPRPVCRGGNYFDVPGNARCAVRLGLQGPSYSDSRDGFRICLGVPKQDPPSH</sequence>
<dbReference type="Proteomes" id="UP000316304">
    <property type="component" value="Unassembled WGS sequence"/>
</dbReference>